<reference evidence="2 3" key="1">
    <citation type="submission" date="2020-03" db="EMBL/GenBank/DDBJ databases">
        <title>Vagococcus sp. nov., isolated from beetles.</title>
        <authorList>
            <person name="Hyun D.-W."/>
            <person name="Bae J.-W."/>
        </authorList>
    </citation>
    <scope>NUCLEOTIDE SEQUENCE [LARGE SCALE GENOMIC DNA]</scope>
    <source>
        <strain evidence="2 3">HDW17A</strain>
    </source>
</reference>
<keyword evidence="3" id="KW-1185">Reference proteome</keyword>
<feature type="domain" description="GP-PDE" evidence="1">
    <location>
        <begin position="2"/>
        <end position="239"/>
    </location>
</feature>
<dbReference type="InterPro" id="IPR017946">
    <property type="entry name" value="PLC-like_Pdiesterase_TIM-brl"/>
</dbReference>
<dbReference type="Pfam" id="PF03009">
    <property type="entry name" value="GDPD"/>
    <property type="match status" value="1"/>
</dbReference>
<dbReference type="EMBL" id="CP049886">
    <property type="protein sequence ID" value="QIL46907.1"/>
    <property type="molecule type" value="Genomic_DNA"/>
</dbReference>
<dbReference type="Proteomes" id="UP000500890">
    <property type="component" value="Chromosome"/>
</dbReference>
<dbReference type="SUPFAM" id="SSF51695">
    <property type="entry name" value="PLC-like phosphodiesterases"/>
    <property type="match status" value="1"/>
</dbReference>
<dbReference type="Gene3D" id="3.20.20.190">
    <property type="entry name" value="Phosphatidylinositol (PI) phosphodiesterase"/>
    <property type="match status" value="1"/>
</dbReference>
<evidence type="ECO:0000313" key="2">
    <source>
        <dbReference type="EMBL" id="QIL46907.1"/>
    </source>
</evidence>
<dbReference type="AlphaFoldDB" id="A0A6G8APJ3"/>
<dbReference type="KEGG" id="vah:G7081_07380"/>
<evidence type="ECO:0000313" key="3">
    <source>
        <dbReference type="Proteomes" id="UP000500890"/>
    </source>
</evidence>
<accession>A0A6G8APJ3</accession>
<dbReference type="RefSeq" id="WP_166008294.1">
    <property type="nucleotide sequence ID" value="NZ_CP049886.1"/>
</dbReference>
<protein>
    <submittedName>
        <fullName evidence="2">Glycerophosphodiester phosphodiesterase</fullName>
    </submittedName>
</protein>
<name>A0A6G8APJ3_9ENTE</name>
<proteinExistence type="predicted"/>
<dbReference type="PANTHER" id="PTHR46211">
    <property type="entry name" value="GLYCEROPHOSPHORYL DIESTER PHOSPHODIESTERASE"/>
    <property type="match status" value="1"/>
</dbReference>
<dbReference type="PROSITE" id="PS51704">
    <property type="entry name" value="GP_PDE"/>
    <property type="match status" value="1"/>
</dbReference>
<dbReference type="InterPro" id="IPR030395">
    <property type="entry name" value="GP_PDE_dom"/>
</dbReference>
<organism evidence="2 3">
    <name type="scientific">Vagococcus coleopterorum</name>
    <dbReference type="NCBI Taxonomy" id="2714946"/>
    <lineage>
        <taxon>Bacteria</taxon>
        <taxon>Bacillati</taxon>
        <taxon>Bacillota</taxon>
        <taxon>Bacilli</taxon>
        <taxon>Lactobacillales</taxon>
        <taxon>Enterococcaceae</taxon>
        <taxon>Vagococcus</taxon>
    </lineage>
</organism>
<sequence length="245" mass="27798">MTKIFAHRGSKGTHPENTLPAFREAVRVGADGVELDVQLTKDQELVVIHDNDVDRTTDGTGEITDFTLSEIKQLDAGSWFKPEFSGERIPTFVEVLTCLQEEGFTGILNIEVKTDEKEYPGIEAKVIECLNQQEWSFQVAYSSFNFSTLENLAELDPTREICHIMYAKQSEIEMVKHVPFISGVHPKITWIQENPEQAVTYPLPLRPWTVNQVGDMLLAFELGLAAIHTDYPEQAKLLLKSYQER</sequence>
<dbReference type="GO" id="GO:0008081">
    <property type="term" value="F:phosphoric diester hydrolase activity"/>
    <property type="evidence" value="ECO:0007669"/>
    <property type="project" value="InterPro"/>
</dbReference>
<dbReference type="PANTHER" id="PTHR46211:SF1">
    <property type="entry name" value="GLYCEROPHOSPHODIESTER PHOSPHODIESTERASE, CYTOPLASMIC"/>
    <property type="match status" value="1"/>
</dbReference>
<evidence type="ECO:0000259" key="1">
    <source>
        <dbReference type="PROSITE" id="PS51704"/>
    </source>
</evidence>
<gene>
    <name evidence="2" type="ORF">G7081_07380</name>
</gene>
<dbReference type="CDD" id="cd08563">
    <property type="entry name" value="GDPD_TtGDE_like"/>
    <property type="match status" value="1"/>
</dbReference>
<dbReference type="GO" id="GO:0006629">
    <property type="term" value="P:lipid metabolic process"/>
    <property type="evidence" value="ECO:0007669"/>
    <property type="project" value="InterPro"/>
</dbReference>